<dbReference type="OrthoDB" id="642536at2759"/>
<dbReference type="Proteomes" id="UP000325577">
    <property type="component" value="Linkage Group LG4"/>
</dbReference>
<feature type="domain" description="KIB1-4 beta-propeller" evidence="1">
    <location>
        <begin position="5"/>
        <end position="184"/>
    </location>
</feature>
<dbReference type="InterPro" id="IPR050942">
    <property type="entry name" value="F-box_BR-signaling"/>
</dbReference>
<proteinExistence type="predicted"/>
<name>A0A5J5A2H2_9ASTE</name>
<protein>
    <recommendedName>
        <fullName evidence="1">KIB1-4 beta-propeller domain-containing protein</fullName>
    </recommendedName>
</protein>
<organism evidence="2 3">
    <name type="scientific">Nyssa sinensis</name>
    <dbReference type="NCBI Taxonomy" id="561372"/>
    <lineage>
        <taxon>Eukaryota</taxon>
        <taxon>Viridiplantae</taxon>
        <taxon>Streptophyta</taxon>
        <taxon>Embryophyta</taxon>
        <taxon>Tracheophyta</taxon>
        <taxon>Spermatophyta</taxon>
        <taxon>Magnoliopsida</taxon>
        <taxon>eudicotyledons</taxon>
        <taxon>Gunneridae</taxon>
        <taxon>Pentapetalae</taxon>
        <taxon>asterids</taxon>
        <taxon>Cornales</taxon>
        <taxon>Nyssaceae</taxon>
        <taxon>Nyssa</taxon>
    </lineage>
</organism>
<keyword evidence="3" id="KW-1185">Reference proteome</keyword>
<dbReference type="Pfam" id="PF03478">
    <property type="entry name" value="Beta-prop_KIB1-4"/>
    <property type="match status" value="1"/>
</dbReference>
<dbReference type="EMBL" id="CM018047">
    <property type="protein sequence ID" value="KAA8523621.1"/>
    <property type="molecule type" value="Genomic_DNA"/>
</dbReference>
<dbReference type="AlphaFoldDB" id="A0A5J5A2H2"/>
<reference evidence="2 3" key="1">
    <citation type="submission" date="2019-09" db="EMBL/GenBank/DDBJ databases">
        <title>A chromosome-level genome assembly of the Chinese tupelo Nyssa sinensis.</title>
        <authorList>
            <person name="Yang X."/>
            <person name="Kang M."/>
            <person name="Yang Y."/>
            <person name="Xiong H."/>
            <person name="Wang M."/>
            <person name="Zhang Z."/>
            <person name="Wang Z."/>
            <person name="Wu H."/>
            <person name="Ma T."/>
            <person name="Liu J."/>
            <person name="Xi Z."/>
        </authorList>
    </citation>
    <scope>NUCLEOTIDE SEQUENCE [LARGE SCALE GENOMIC DNA]</scope>
    <source>
        <strain evidence="2">J267</strain>
        <tissue evidence="2">Leaf</tissue>
    </source>
</reference>
<evidence type="ECO:0000313" key="2">
    <source>
        <dbReference type="EMBL" id="KAA8523621.1"/>
    </source>
</evidence>
<evidence type="ECO:0000313" key="3">
    <source>
        <dbReference type="Proteomes" id="UP000325577"/>
    </source>
</evidence>
<accession>A0A5J5A2H2</accession>
<evidence type="ECO:0000259" key="1">
    <source>
        <dbReference type="Pfam" id="PF03478"/>
    </source>
</evidence>
<gene>
    <name evidence="2" type="ORF">F0562_010044</name>
</gene>
<dbReference type="PANTHER" id="PTHR44259">
    <property type="entry name" value="OS07G0183000 PROTEIN-RELATED"/>
    <property type="match status" value="1"/>
</dbReference>
<dbReference type="InterPro" id="IPR005174">
    <property type="entry name" value="KIB1-4_b-propeller"/>
</dbReference>
<sequence>MMKLTQKGDQKWTTLEAPRINYSDAIFFRGEFYAADGRGNVLHCELSPNPRATRIAPPPIAPFFLDEKYLVESAGEFLMVLRSLEWEESDDEEEITDSDTNTVYRTAHYRTVLFEVFKLDLSKKEWSKVESLGDEALFLGHNQAIAVSTRNSSRCRANCIYFTDSYWEGYFTNIHGCHDMGVYDLETQSFEQLYDSSQIWRCPFHWITPDFHNI</sequence>